<evidence type="ECO:0000256" key="1">
    <source>
        <dbReference type="SAM" id="Phobius"/>
    </source>
</evidence>
<gene>
    <name evidence="2" type="ORF">ASU35_10195</name>
</gene>
<dbReference type="EMBL" id="LNAM01000151">
    <property type="protein sequence ID" value="KSV59202.1"/>
    <property type="molecule type" value="Genomic_DNA"/>
</dbReference>
<dbReference type="PANTHER" id="PTHR36833">
    <property type="entry name" value="SLR0610 PROTEIN-RELATED"/>
    <property type="match status" value="1"/>
</dbReference>
<dbReference type="InterPro" id="IPR010390">
    <property type="entry name" value="ABC-2_transporter-like"/>
</dbReference>
<dbReference type="Pfam" id="PF06182">
    <property type="entry name" value="ABC2_membrane_6"/>
    <property type="match status" value="1"/>
</dbReference>
<feature type="transmembrane region" description="Helical" evidence="1">
    <location>
        <begin position="173"/>
        <end position="192"/>
    </location>
</feature>
<feature type="transmembrane region" description="Helical" evidence="1">
    <location>
        <begin position="31"/>
        <end position="54"/>
    </location>
</feature>
<proteinExistence type="predicted"/>
<keyword evidence="1" id="KW-0472">Membrane</keyword>
<keyword evidence="1" id="KW-1133">Transmembrane helix</keyword>
<feature type="transmembrane region" description="Helical" evidence="1">
    <location>
        <begin position="213"/>
        <end position="232"/>
    </location>
</feature>
<dbReference type="STRING" id="290052.ASU35_10195"/>
<protein>
    <recommendedName>
        <fullName evidence="4">ABC transporter permease</fullName>
    </recommendedName>
</protein>
<evidence type="ECO:0000313" key="2">
    <source>
        <dbReference type="EMBL" id="KSV59202.1"/>
    </source>
</evidence>
<keyword evidence="3" id="KW-1185">Reference proteome</keyword>
<keyword evidence="1" id="KW-0812">Transmembrane</keyword>
<evidence type="ECO:0008006" key="4">
    <source>
        <dbReference type="Google" id="ProtNLM"/>
    </source>
</evidence>
<name>A0A0V8QF84_9FIRM</name>
<dbReference type="Proteomes" id="UP000054874">
    <property type="component" value="Unassembled WGS sequence"/>
</dbReference>
<organism evidence="2 3">
    <name type="scientific">Acetivibrio ethanolgignens</name>
    <dbReference type="NCBI Taxonomy" id="290052"/>
    <lineage>
        <taxon>Bacteria</taxon>
        <taxon>Bacillati</taxon>
        <taxon>Bacillota</taxon>
        <taxon>Clostridia</taxon>
        <taxon>Eubacteriales</taxon>
        <taxon>Oscillospiraceae</taxon>
        <taxon>Acetivibrio</taxon>
    </lineage>
</organism>
<dbReference type="PANTHER" id="PTHR36833:SF1">
    <property type="entry name" value="INTEGRAL MEMBRANE TRANSPORT PROTEIN"/>
    <property type="match status" value="1"/>
</dbReference>
<feature type="transmembrane region" description="Helical" evidence="1">
    <location>
        <begin position="66"/>
        <end position="85"/>
    </location>
</feature>
<dbReference type="OrthoDB" id="9788195at2"/>
<sequence length="267" mass="30202">MFGRIKNYCLLYSVFLRNCLQAQMEYRVNFLFSILAEGGWVCSHLLYLMVLYTSDISIGDIGRDSLYLFVGTYLVITGIYMSMFFTNFYNIPEYLRTGQLDLFITKPLSLQFIVTLRYVDFGYPITDFIVGIVLIVIGWGKMGIPISTVNILGFLGFIILGAVWVYVLQLLPALLSFWTVKVSGVYSIGYAVHDMNKMPRAVYGKLIQRIGTFIYPLFPMANYGTLFVTGKLTVVELIWGILGPVIFFAATKALWNVAVRKYVSASG</sequence>
<dbReference type="AlphaFoldDB" id="A0A0V8QF84"/>
<accession>A0A0V8QF84</accession>
<comment type="caution">
    <text evidence="2">The sequence shown here is derived from an EMBL/GenBank/DDBJ whole genome shotgun (WGS) entry which is preliminary data.</text>
</comment>
<feature type="transmembrane region" description="Helical" evidence="1">
    <location>
        <begin position="121"/>
        <end position="140"/>
    </location>
</feature>
<feature type="transmembrane region" description="Helical" evidence="1">
    <location>
        <begin position="238"/>
        <end position="259"/>
    </location>
</feature>
<evidence type="ECO:0000313" key="3">
    <source>
        <dbReference type="Proteomes" id="UP000054874"/>
    </source>
</evidence>
<reference evidence="2 3" key="1">
    <citation type="submission" date="2015-11" db="EMBL/GenBank/DDBJ databases">
        <title>Butyribacter intestini gen. nov., sp. nov., a butyric acid-producing bacterium of the family Lachnospiraceae isolated from the human faeces.</title>
        <authorList>
            <person name="Zou Y."/>
            <person name="Xue W."/>
            <person name="Luo G."/>
            <person name="Lv M."/>
        </authorList>
    </citation>
    <scope>NUCLEOTIDE SEQUENCE [LARGE SCALE GENOMIC DNA]</scope>
    <source>
        <strain evidence="2 3">ACET-33324</strain>
    </source>
</reference>
<feature type="transmembrane region" description="Helical" evidence="1">
    <location>
        <begin position="147"/>
        <end position="167"/>
    </location>
</feature>